<dbReference type="Proteomes" id="UP000035100">
    <property type="component" value="Unassembled WGS sequence"/>
</dbReference>
<reference evidence="2 3" key="1">
    <citation type="submission" date="2013-01" db="EMBL/GenBank/DDBJ databases">
        <authorList>
            <person name="Fiebig A."/>
            <person name="Goeker M."/>
            <person name="Klenk H.-P.P."/>
        </authorList>
    </citation>
    <scope>NUCLEOTIDE SEQUENCE [LARGE SCALE GENOMIC DNA]</scope>
    <source>
        <strain evidence="2 3">DSM 24838</strain>
    </source>
</reference>
<organism evidence="2 3">
    <name type="scientific">Wenxinia marina DSM 24838</name>
    <dbReference type="NCBI Taxonomy" id="1123501"/>
    <lineage>
        <taxon>Bacteria</taxon>
        <taxon>Pseudomonadati</taxon>
        <taxon>Pseudomonadota</taxon>
        <taxon>Alphaproteobacteria</taxon>
        <taxon>Rhodobacterales</taxon>
        <taxon>Roseobacteraceae</taxon>
        <taxon>Wenxinia</taxon>
    </lineage>
</organism>
<gene>
    <name evidence="2" type="ORF">Wenmar_01909</name>
</gene>
<sequence length="122" mass="12628">MANGVESRDWGSYPSSITFNVKGPRGGGGTYAACDGYPAGEPEVACSCTGQESGTVWGSGPYTADSDICTAALHSGYIDNVGGPVFAVGTSGLDSYRGSELNGVTTRDWGSYGTSFVFDWNR</sequence>
<dbReference type="InterPro" id="IPR051957">
    <property type="entry name" value="CRISP-LCCL_domain"/>
</dbReference>
<dbReference type="InterPro" id="IPR004043">
    <property type="entry name" value="LCCL"/>
</dbReference>
<dbReference type="EMBL" id="AONG01000009">
    <property type="protein sequence ID" value="KIQ69546.1"/>
    <property type="molecule type" value="Genomic_DNA"/>
</dbReference>
<dbReference type="Gene3D" id="2.170.130.20">
    <property type="entry name" value="LCCL-like domain"/>
    <property type="match status" value="1"/>
</dbReference>
<dbReference type="Pfam" id="PF03815">
    <property type="entry name" value="LCCL"/>
    <property type="match status" value="1"/>
</dbReference>
<protein>
    <submittedName>
        <fullName evidence="2">LCCL domain protein</fullName>
    </submittedName>
</protein>
<proteinExistence type="predicted"/>
<dbReference type="STRING" id="1123501.Wenmar_01909"/>
<dbReference type="SMART" id="SM00603">
    <property type="entry name" value="LCCL"/>
    <property type="match status" value="1"/>
</dbReference>
<accession>A0A0D0PDL4</accession>
<feature type="domain" description="LCCL" evidence="1">
    <location>
        <begin position="56"/>
        <end position="116"/>
    </location>
</feature>
<dbReference type="AlphaFoldDB" id="A0A0D0PDL4"/>
<name>A0A0D0PDL4_9RHOB</name>
<keyword evidence="3" id="KW-1185">Reference proteome</keyword>
<dbReference type="PROSITE" id="PS50820">
    <property type="entry name" value="LCCL"/>
    <property type="match status" value="1"/>
</dbReference>
<evidence type="ECO:0000313" key="2">
    <source>
        <dbReference type="EMBL" id="KIQ69546.1"/>
    </source>
</evidence>
<dbReference type="RefSeq" id="WP_018303680.1">
    <property type="nucleotide sequence ID" value="NZ_KB902299.1"/>
</dbReference>
<evidence type="ECO:0000313" key="3">
    <source>
        <dbReference type="Proteomes" id="UP000035100"/>
    </source>
</evidence>
<dbReference type="eggNOG" id="ENOG5030IY5">
    <property type="taxonomic scope" value="Bacteria"/>
</dbReference>
<evidence type="ECO:0000259" key="1">
    <source>
        <dbReference type="PROSITE" id="PS50820"/>
    </source>
</evidence>
<dbReference type="SUPFAM" id="SSF69848">
    <property type="entry name" value="LCCL domain"/>
    <property type="match status" value="1"/>
</dbReference>
<comment type="caution">
    <text evidence="2">The sequence shown here is derived from an EMBL/GenBank/DDBJ whole genome shotgun (WGS) entry which is preliminary data.</text>
</comment>
<dbReference type="PANTHER" id="PTHR31331:SF1">
    <property type="entry name" value="CYSTEINE RICH SECRETORY PROTEIN LCCL DOMAIN CONTAINING 2"/>
    <property type="match status" value="1"/>
</dbReference>
<dbReference type="PANTHER" id="PTHR31331">
    <property type="entry name" value="LCCL DOMAIN PROTEIN (AFU_ORTHOLOGUE AFUA_5G08630)"/>
    <property type="match status" value="1"/>
</dbReference>
<dbReference type="InterPro" id="IPR036609">
    <property type="entry name" value="LCCL_sf"/>
</dbReference>